<feature type="non-terminal residue" evidence="1">
    <location>
        <position position="72"/>
    </location>
</feature>
<name>A0A9D4V764_ADICA</name>
<organism evidence="1 2">
    <name type="scientific">Adiantum capillus-veneris</name>
    <name type="common">Maidenhair fern</name>
    <dbReference type="NCBI Taxonomy" id="13818"/>
    <lineage>
        <taxon>Eukaryota</taxon>
        <taxon>Viridiplantae</taxon>
        <taxon>Streptophyta</taxon>
        <taxon>Embryophyta</taxon>
        <taxon>Tracheophyta</taxon>
        <taxon>Polypodiopsida</taxon>
        <taxon>Polypodiidae</taxon>
        <taxon>Polypodiales</taxon>
        <taxon>Pteridineae</taxon>
        <taxon>Pteridaceae</taxon>
        <taxon>Vittarioideae</taxon>
        <taxon>Adiantum</taxon>
    </lineage>
</organism>
<gene>
    <name evidence="1" type="ORF">GOP47_0003903</name>
</gene>
<comment type="caution">
    <text evidence="1">The sequence shown here is derived from an EMBL/GenBank/DDBJ whole genome shotgun (WGS) entry which is preliminary data.</text>
</comment>
<evidence type="ECO:0000313" key="1">
    <source>
        <dbReference type="EMBL" id="KAI5080720.1"/>
    </source>
</evidence>
<dbReference type="AlphaFoldDB" id="A0A9D4V764"/>
<dbReference type="Proteomes" id="UP000886520">
    <property type="component" value="Chromosome 4"/>
</dbReference>
<evidence type="ECO:0000313" key="2">
    <source>
        <dbReference type="Proteomes" id="UP000886520"/>
    </source>
</evidence>
<reference evidence="1" key="1">
    <citation type="submission" date="2021-01" db="EMBL/GenBank/DDBJ databases">
        <title>Adiantum capillus-veneris genome.</title>
        <authorList>
            <person name="Fang Y."/>
            <person name="Liao Q."/>
        </authorList>
    </citation>
    <scope>NUCLEOTIDE SEQUENCE</scope>
    <source>
        <strain evidence="1">H3</strain>
        <tissue evidence="1">Leaf</tissue>
    </source>
</reference>
<protein>
    <submittedName>
        <fullName evidence="1">Uncharacterized protein</fullName>
    </submittedName>
</protein>
<proteinExistence type="predicted"/>
<keyword evidence="2" id="KW-1185">Reference proteome</keyword>
<sequence>MATPKTPTKTRPSFATVLAAPSKLDRITQLQATLDRVLEENFELKSRLCKLEEQFKSMADLTTDKVKEVEAK</sequence>
<dbReference type="EMBL" id="JABFUD020000004">
    <property type="protein sequence ID" value="KAI5080720.1"/>
    <property type="molecule type" value="Genomic_DNA"/>
</dbReference>
<accession>A0A9D4V764</accession>